<evidence type="ECO:0000256" key="2">
    <source>
        <dbReference type="SAM" id="Phobius"/>
    </source>
</evidence>
<dbReference type="RefSeq" id="WP_127012318.1">
    <property type="nucleotide sequence ID" value="NZ_CP031422.1"/>
</dbReference>
<dbReference type="Proteomes" id="UP000274841">
    <property type="component" value="Chromosome"/>
</dbReference>
<gene>
    <name evidence="3" type="ORF">CVS54_02255</name>
</gene>
<evidence type="ECO:0000256" key="1">
    <source>
        <dbReference type="SAM" id="MobiDB-lite"/>
    </source>
</evidence>
<keyword evidence="2" id="KW-0472">Membrane</keyword>
<evidence type="ECO:0008006" key="5">
    <source>
        <dbReference type="Google" id="ProtNLM"/>
    </source>
</evidence>
<sequence>MSDDNHTRPYPDAATEHPTLVIPGSASEEGADAPQQKRRRWPWVLLVAVVVLALLVVAAELIARAVLPGVVRSIVVEKLDLPADQQLDVETQGLLLPQLIGGTLDTLHLSTDSVTLDGITGAADVTATGVPLRGGDLGGASGTVRVDQEQFTTLLAGTDLPVDSVEFTAPNATVSGSISVLGAAVPLSLTLTPGTIDGDLELTPVGVSIGGLDVDLDRVGSTLGALGEGLTQPQRVCIADQLPSGLTLTGIEIVDDAAVIDVDVNGAIVTDKALQSKGSCPS</sequence>
<dbReference type="EMBL" id="CP031422">
    <property type="protein sequence ID" value="AZS40911.1"/>
    <property type="molecule type" value="Genomic_DNA"/>
</dbReference>
<evidence type="ECO:0000313" key="3">
    <source>
        <dbReference type="EMBL" id="AZS40911.1"/>
    </source>
</evidence>
<protein>
    <recommendedName>
        <fullName evidence="5">DUF2993 domain-containing protein</fullName>
    </recommendedName>
</protein>
<organism evidence="3 4">
    <name type="scientific">Microbacterium oxydans</name>
    <dbReference type="NCBI Taxonomy" id="82380"/>
    <lineage>
        <taxon>Bacteria</taxon>
        <taxon>Bacillati</taxon>
        <taxon>Actinomycetota</taxon>
        <taxon>Actinomycetes</taxon>
        <taxon>Micrococcales</taxon>
        <taxon>Microbacteriaceae</taxon>
        <taxon>Microbacterium</taxon>
    </lineage>
</organism>
<reference evidence="3 4" key="1">
    <citation type="submission" date="2018-08" db="EMBL/GenBank/DDBJ databases">
        <title>Microbacterium oxydans strain HG3.</title>
        <authorList>
            <person name="ORTET P."/>
        </authorList>
    </citation>
    <scope>NUCLEOTIDE SEQUENCE [LARGE SCALE GENOMIC DNA]</scope>
    <source>
        <strain evidence="3 4">HG3</strain>
    </source>
</reference>
<name>A0A3Q9J6D6_9MICO</name>
<accession>A0A3Q9J6D6</accession>
<dbReference type="AlphaFoldDB" id="A0A3Q9J6D6"/>
<dbReference type="KEGG" id="moy:CVS54_02255"/>
<keyword evidence="2" id="KW-1133">Transmembrane helix</keyword>
<feature type="transmembrane region" description="Helical" evidence="2">
    <location>
        <begin position="43"/>
        <end position="63"/>
    </location>
</feature>
<proteinExistence type="predicted"/>
<feature type="region of interest" description="Disordered" evidence="1">
    <location>
        <begin position="1"/>
        <end position="34"/>
    </location>
</feature>
<keyword evidence="2" id="KW-0812">Transmembrane</keyword>
<evidence type="ECO:0000313" key="4">
    <source>
        <dbReference type="Proteomes" id="UP000274841"/>
    </source>
</evidence>